<dbReference type="PANTHER" id="PTHR34698:SF2">
    <property type="entry name" value="5-OXOPROLINASE SUBUNIT B"/>
    <property type="match status" value="1"/>
</dbReference>
<feature type="domain" description="Carboxyltransferase" evidence="4">
    <location>
        <begin position="3"/>
        <end position="213"/>
    </location>
</feature>
<dbReference type="InterPro" id="IPR010016">
    <property type="entry name" value="PxpB"/>
</dbReference>
<reference evidence="5 6" key="1">
    <citation type="submission" date="2017-12" db="EMBL/GenBank/DDBJ databases">
        <title>Taxonomic description and draft genome of Pradoshia cofamensis Gen. nov., sp. nov., a thermotolerant bacillale isolated from anterior gut of earthworm Eisenia fetida.</title>
        <authorList>
            <person name="Saha T."/>
            <person name="Chakraborty R."/>
        </authorList>
    </citation>
    <scope>NUCLEOTIDE SEQUENCE [LARGE SCALE GENOMIC DNA]</scope>
    <source>
        <strain evidence="5 6">EAG3</strain>
    </source>
</reference>
<dbReference type="InterPro" id="IPR003833">
    <property type="entry name" value="CT_C_D"/>
</dbReference>
<keyword evidence="3" id="KW-0067">ATP-binding</keyword>
<dbReference type="Gene3D" id="3.30.1360.40">
    <property type="match status" value="1"/>
</dbReference>
<accession>A0A2S7MXP8</accession>
<organism evidence="5 6">
    <name type="scientific">Pradoshia eiseniae</name>
    <dbReference type="NCBI Taxonomy" id="2064768"/>
    <lineage>
        <taxon>Bacteria</taxon>
        <taxon>Bacillati</taxon>
        <taxon>Bacillota</taxon>
        <taxon>Bacilli</taxon>
        <taxon>Bacillales</taxon>
        <taxon>Bacillaceae</taxon>
        <taxon>Pradoshia</taxon>
    </lineage>
</organism>
<protein>
    <submittedName>
        <fullName evidence="5">Kinase inhibitor</fullName>
    </submittedName>
</protein>
<evidence type="ECO:0000256" key="2">
    <source>
        <dbReference type="ARBA" id="ARBA00022801"/>
    </source>
</evidence>
<dbReference type="Pfam" id="PF02682">
    <property type="entry name" value="CT_C_D"/>
    <property type="match status" value="1"/>
</dbReference>
<dbReference type="RefSeq" id="WP_104850146.1">
    <property type="nucleotide sequence ID" value="NZ_PKOZ01000009.1"/>
</dbReference>
<gene>
    <name evidence="5" type="ORF">CYL18_13945</name>
</gene>
<dbReference type="Proteomes" id="UP000239663">
    <property type="component" value="Unassembled WGS sequence"/>
</dbReference>
<dbReference type="SMART" id="SM00796">
    <property type="entry name" value="AHS1"/>
    <property type="match status" value="1"/>
</dbReference>
<dbReference type="Gene3D" id="2.40.100.10">
    <property type="entry name" value="Cyclophilin-like"/>
    <property type="match status" value="1"/>
</dbReference>
<dbReference type="AlphaFoldDB" id="A0A2S7MXP8"/>
<comment type="caution">
    <text evidence="5">The sequence shown here is derived from an EMBL/GenBank/DDBJ whole genome shotgun (WGS) entry which is preliminary data.</text>
</comment>
<evidence type="ECO:0000313" key="5">
    <source>
        <dbReference type="EMBL" id="PQD94508.1"/>
    </source>
</evidence>
<dbReference type="GO" id="GO:0005524">
    <property type="term" value="F:ATP binding"/>
    <property type="evidence" value="ECO:0007669"/>
    <property type="project" value="UniProtKB-KW"/>
</dbReference>
<dbReference type="OrthoDB" id="9778567at2"/>
<dbReference type="SUPFAM" id="SSF50891">
    <property type="entry name" value="Cyclophilin-like"/>
    <property type="match status" value="1"/>
</dbReference>
<keyword evidence="1" id="KW-0547">Nucleotide-binding</keyword>
<evidence type="ECO:0000313" key="6">
    <source>
        <dbReference type="Proteomes" id="UP000239663"/>
    </source>
</evidence>
<proteinExistence type="predicted"/>
<dbReference type="NCBIfam" id="TIGR00370">
    <property type="entry name" value="5-oxoprolinase subunit PxpB"/>
    <property type="match status" value="1"/>
</dbReference>
<evidence type="ECO:0000259" key="4">
    <source>
        <dbReference type="SMART" id="SM00796"/>
    </source>
</evidence>
<dbReference type="InterPro" id="IPR029000">
    <property type="entry name" value="Cyclophilin-like_dom_sf"/>
</dbReference>
<keyword evidence="6" id="KW-1185">Reference proteome</keyword>
<name>A0A2S7MXP8_9BACI</name>
<sequence length="237" mass="26387">MHYTLSPLGDNAIMIHFGQDINEGDFEKVMKAVKALDRVSEDWLIEIVPSYTSIAVFYDPVIVHKQQEESKLPYELVCMRLEEILSVESSAEGKNERLIEIPVCYGGELGPDLSYVAEYNQLSEEEVIELHSSGEYLVYMLGFAPGFPYIGGMNKKIAAPRKETPRLSIPARSVGIAGEQTGIYPIETPGGWQLIGRTPKELFLPDENPPALLQAGDRISFKPISYEEYLSLGGEEA</sequence>
<dbReference type="SUPFAM" id="SSF160467">
    <property type="entry name" value="PH0987 N-terminal domain-like"/>
    <property type="match status" value="1"/>
</dbReference>
<keyword evidence="2" id="KW-0378">Hydrolase</keyword>
<dbReference type="PANTHER" id="PTHR34698">
    <property type="entry name" value="5-OXOPROLINASE SUBUNIT B"/>
    <property type="match status" value="1"/>
</dbReference>
<evidence type="ECO:0000256" key="3">
    <source>
        <dbReference type="ARBA" id="ARBA00022840"/>
    </source>
</evidence>
<evidence type="ECO:0000256" key="1">
    <source>
        <dbReference type="ARBA" id="ARBA00022741"/>
    </source>
</evidence>
<dbReference type="GO" id="GO:0016787">
    <property type="term" value="F:hydrolase activity"/>
    <property type="evidence" value="ECO:0007669"/>
    <property type="project" value="UniProtKB-KW"/>
</dbReference>
<dbReference type="EMBL" id="PKOZ01000009">
    <property type="protein sequence ID" value="PQD94508.1"/>
    <property type="molecule type" value="Genomic_DNA"/>
</dbReference>